<evidence type="ECO:0000313" key="3">
    <source>
        <dbReference type="Proteomes" id="UP000003937"/>
    </source>
</evidence>
<dbReference type="HOGENOM" id="CLU_124502_1_1_6"/>
<dbReference type="PANTHER" id="PTHR43597">
    <property type="entry name" value="SULFUR ACCEPTOR PROTEIN CSDE"/>
    <property type="match status" value="1"/>
</dbReference>
<keyword evidence="3" id="KW-1185">Reference proteome</keyword>
<sequence length="139" mass="16117">MINLPNKDQFIRYFSRCYNWEDKYLYIIELGEKLLQFPKEMRTPHNLITGCQNQVWISLSIKTDNKIQLYGDSEAAIVKGLIAITFIIYQGLTAEDIISYDAISFFSALSFTQHLTPSRSHGLKAMIQHIRSQATTFFQ</sequence>
<gene>
    <name evidence="2" type="ORF">A35E_00208</name>
</gene>
<evidence type="ECO:0000259" key="1">
    <source>
        <dbReference type="Pfam" id="PF02657"/>
    </source>
</evidence>
<dbReference type="STRING" id="134287.A35E_00208"/>
<dbReference type="NCBIfam" id="NF006792">
    <property type="entry name" value="PRK09296.1"/>
    <property type="match status" value="1"/>
</dbReference>
<dbReference type="SUPFAM" id="SSF82649">
    <property type="entry name" value="SufE/NifU"/>
    <property type="match status" value="1"/>
</dbReference>
<proteinExistence type="predicted"/>
<reference evidence="2 3" key="1">
    <citation type="journal article" date="2012" name="Mol. Biol. Evol.">
        <title>Genome reduction and co-evolution between the primary and secondary bacterial symbionts of psyllids.</title>
        <authorList>
            <person name="Sloan D.B."/>
            <person name="Moran N.A."/>
        </authorList>
    </citation>
    <scope>NUCLEOTIDE SEQUENCE [LARGE SCALE GENOMIC DNA]</scope>
    <source>
        <strain evidence="2">Hcub_S</strain>
    </source>
</reference>
<dbReference type="Pfam" id="PF02657">
    <property type="entry name" value="SufE"/>
    <property type="match status" value="1"/>
</dbReference>
<dbReference type="AlphaFoldDB" id="J3Z5C0"/>
<dbReference type="OrthoDB" id="9799320at2"/>
<evidence type="ECO:0000313" key="2">
    <source>
        <dbReference type="EMBL" id="AFP85519.1"/>
    </source>
</evidence>
<dbReference type="InterPro" id="IPR003808">
    <property type="entry name" value="Fe-S_metab-assoc_dom"/>
</dbReference>
<accession>J3Z5C0</accession>
<name>J3Z5C0_9ENTR</name>
<dbReference type="PATRIC" id="fig|134287.3.peg.198"/>
<dbReference type="Proteomes" id="UP000003937">
    <property type="component" value="Chromosome"/>
</dbReference>
<dbReference type="EMBL" id="CP003547">
    <property type="protein sequence ID" value="AFP85519.1"/>
    <property type="molecule type" value="Genomic_DNA"/>
</dbReference>
<dbReference type="KEGG" id="sehc:A35E_00208"/>
<protein>
    <submittedName>
        <fullName evidence="2">SufE protein probably involved in Fe-S center assembly</fullName>
    </submittedName>
</protein>
<dbReference type="PANTHER" id="PTHR43597:SF3">
    <property type="entry name" value="CYSTEINE DESULFURATION PROTEIN SUFE"/>
    <property type="match status" value="1"/>
</dbReference>
<feature type="domain" description="Fe-S metabolism associated" evidence="1">
    <location>
        <begin position="13"/>
        <end position="132"/>
    </location>
</feature>
<organism evidence="2 3">
    <name type="scientific">secondary endosymbiont of Heteropsylla cubana</name>
    <dbReference type="NCBI Taxonomy" id="134287"/>
    <lineage>
        <taxon>Bacteria</taxon>
        <taxon>Pseudomonadati</taxon>
        <taxon>Pseudomonadota</taxon>
        <taxon>Gammaproteobacteria</taxon>
        <taxon>Enterobacterales</taxon>
        <taxon>Enterobacteriaceae</taxon>
        <taxon>aphid secondary symbionts</taxon>
    </lineage>
</organism>
<dbReference type="Gene3D" id="3.90.1010.10">
    <property type="match status" value="1"/>
</dbReference>
<dbReference type="RefSeq" id="WP_014888816.1">
    <property type="nucleotide sequence ID" value="NC_018420.1"/>
</dbReference>